<dbReference type="STRING" id="574566.I0YN06"/>
<protein>
    <recommendedName>
        <fullName evidence="5">CRAL-TRIO domain-containing protein</fullName>
    </recommendedName>
</protein>
<dbReference type="PROSITE" id="PS50191">
    <property type="entry name" value="CRAL_TRIO"/>
    <property type="match status" value="1"/>
</dbReference>
<dbReference type="OrthoDB" id="1434354at2759"/>
<accession>I0YN06</accession>
<dbReference type="GO" id="GO:0000139">
    <property type="term" value="C:Golgi membrane"/>
    <property type="evidence" value="ECO:0007669"/>
    <property type="project" value="UniProtKB-SubCell"/>
</dbReference>
<evidence type="ECO:0000256" key="4">
    <source>
        <dbReference type="SAM" id="MobiDB-lite"/>
    </source>
</evidence>
<feature type="region of interest" description="Disordered" evidence="4">
    <location>
        <begin position="528"/>
        <end position="562"/>
    </location>
</feature>
<comment type="subcellular location">
    <subcellularLocation>
        <location evidence="1">Cell membrane</location>
        <topology evidence="1">Peripheral membrane protein</topology>
    </subcellularLocation>
    <subcellularLocation>
        <location evidence="2">Golgi apparatus membrane</location>
        <topology evidence="2">Peripheral membrane protein</topology>
    </subcellularLocation>
</comment>
<evidence type="ECO:0000313" key="7">
    <source>
        <dbReference type="Proteomes" id="UP000007264"/>
    </source>
</evidence>
<keyword evidence="7" id="KW-1185">Reference proteome</keyword>
<comment type="similarity">
    <text evidence="3">Belongs to the SFH family.</text>
</comment>
<dbReference type="KEGG" id="csl:COCSUDRAFT_44590"/>
<dbReference type="InterPro" id="IPR001251">
    <property type="entry name" value="CRAL-TRIO_dom"/>
</dbReference>
<feature type="region of interest" description="Disordered" evidence="4">
    <location>
        <begin position="127"/>
        <end position="151"/>
    </location>
</feature>
<feature type="region of interest" description="Disordered" evidence="4">
    <location>
        <begin position="585"/>
        <end position="609"/>
    </location>
</feature>
<reference evidence="6 7" key="1">
    <citation type="journal article" date="2012" name="Genome Biol.">
        <title>The genome of the polar eukaryotic microalga coccomyxa subellipsoidea reveals traits of cold adaptation.</title>
        <authorList>
            <person name="Blanc G."/>
            <person name="Agarkova I."/>
            <person name="Grimwood J."/>
            <person name="Kuo A."/>
            <person name="Brueggeman A."/>
            <person name="Dunigan D."/>
            <person name="Gurnon J."/>
            <person name="Ladunga I."/>
            <person name="Lindquist E."/>
            <person name="Lucas S."/>
            <person name="Pangilinan J."/>
            <person name="Proschold T."/>
            <person name="Salamov A."/>
            <person name="Schmutz J."/>
            <person name="Weeks D."/>
            <person name="Yamada T."/>
            <person name="Claverie J.M."/>
            <person name="Grigoriev I."/>
            <person name="Van Etten J."/>
            <person name="Lomsadze A."/>
            <person name="Borodovsky M."/>
        </authorList>
    </citation>
    <scope>NUCLEOTIDE SEQUENCE [LARGE SCALE GENOMIC DNA]</scope>
    <source>
        <strain evidence="6 7">C-169</strain>
    </source>
</reference>
<dbReference type="Proteomes" id="UP000007264">
    <property type="component" value="Unassembled WGS sequence"/>
</dbReference>
<dbReference type="Gene3D" id="3.40.525.10">
    <property type="entry name" value="CRAL-TRIO lipid binding domain"/>
    <property type="match status" value="1"/>
</dbReference>
<evidence type="ECO:0000256" key="3">
    <source>
        <dbReference type="ARBA" id="ARBA00038020"/>
    </source>
</evidence>
<feature type="compositionally biased region" description="Gly residues" evidence="4">
    <location>
        <begin position="140"/>
        <end position="150"/>
    </location>
</feature>
<evidence type="ECO:0000313" key="6">
    <source>
        <dbReference type="EMBL" id="EIE19775.1"/>
    </source>
</evidence>
<dbReference type="GeneID" id="17037747"/>
<dbReference type="AlphaFoldDB" id="I0YN06"/>
<dbReference type="InterPro" id="IPR036865">
    <property type="entry name" value="CRAL-TRIO_dom_sf"/>
</dbReference>
<evidence type="ECO:0000256" key="1">
    <source>
        <dbReference type="ARBA" id="ARBA00004202"/>
    </source>
</evidence>
<dbReference type="Pfam" id="PF00650">
    <property type="entry name" value="CRAL_TRIO"/>
    <property type="match status" value="1"/>
</dbReference>
<dbReference type="CDD" id="cd00170">
    <property type="entry name" value="SEC14"/>
    <property type="match status" value="1"/>
</dbReference>
<feature type="compositionally biased region" description="Low complexity" evidence="4">
    <location>
        <begin position="529"/>
        <end position="547"/>
    </location>
</feature>
<feature type="compositionally biased region" description="Low complexity" evidence="4">
    <location>
        <begin position="190"/>
        <end position="201"/>
    </location>
</feature>
<evidence type="ECO:0000259" key="5">
    <source>
        <dbReference type="PROSITE" id="PS50191"/>
    </source>
</evidence>
<feature type="domain" description="CRAL-TRIO" evidence="5">
    <location>
        <begin position="805"/>
        <end position="979"/>
    </location>
</feature>
<dbReference type="eggNOG" id="KOG1471">
    <property type="taxonomic scope" value="Eukaryota"/>
</dbReference>
<dbReference type="EMBL" id="AGSI01000018">
    <property type="protein sequence ID" value="EIE19775.1"/>
    <property type="molecule type" value="Genomic_DNA"/>
</dbReference>
<dbReference type="RefSeq" id="XP_005644319.1">
    <property type="nucleotide sequence ID" value="XM_005644262.1"/>
</dbReference>
<dbReference type="GO" id="GO:0005886">
    <property type="term" value="C:plasma membrane"/>
    <property type="evidence" value="ECO:0007669"/>
    <property type="project" value="UniProtKB-SubCell"/>
</dbReference>
<feature type="compositionally biased region" description="Basic residues" evidence="4">
    <location>
        <begin position="206"/>
        <end position="215"/>
    </location>
</feature>
<gene>
    <name evidence="6" type="ORF">COCSUDRAFT_44590</name>
</gene>
<feature type="region of interest" description="Disordered" evidence="4">
    <location>
        <begin position="176"/>
        <end position="287"/>
    </location>
</feature>
<dbReference type="SMART" id="SM00516">
    <property type="entry name" value="SEC14"/>
    <property type="match status" value="1"/>
</dbReference>
<proteinExistence type="inferred from homology"/>
<dbReference type="SUPFAM" id="SSF52087">
    <property type="entry name" value="CRAL/TRIO domain"/>
    <property type="match status" value="1"/>
</dbReference>
<evidence type="ECO:0000256" key="2">
    <source>
        <dbReference type="ARBA" id="ARBA00004395"/>
    </source>
</evidence>
<dbReference type="InterPro" id="IPR051026">
    <property type="entry name" value="PI/PC_transfer"/>
</dbReference>
<organism evidence="6 7">
    <name type="scientific">Coccomyxa subellipsoidea (strain C-169)</name>
    <name type="common">Green microalga</name>
    <dbReference type="NCBI Taxonomy" id="574566"/>
    <lineage>
        <taxon>Eukaryota</taxon>
        <taxon>Viridiplantae</taxon>
        <taxon>Chlorophyta</taxon>
        <taxon>core chlorophytes</taxon>
        <taxon>Trebouxiophyceae</taxon>
        <taxon>Trebouxiophyceae incertae sedis</taxon>
        <taxon>Coccomyxaceae</taxon>
        <taxon>Coccomyxa</taxon>
        <taxon>Coccomyxa subellipsoidea</taxon>
    </lineage>
</organism>
<name>I0YN06_COCSC</name>
<comment type="caution">
    <text evidence="6">The sequence shown here is derived from an EMBL/GenBank/DDBJ whole genome shotgun (WGS) entry which is preliminary data.</text>
</comment>
<dbReference type="PANTHER" id="PTHR45657:SF1">
    <property type="entry name" value="CRAL-TRIO DOMAIN-CONTAINING PROTEIN YKL091C-RELATED"/>
    <property type="match status" value="1"/>
</dbReference>
<feature type="compositionally biased region" description="Basic and acidic residues" evidence="4">
    <location>
        <begin position="127"/>
        <end position="138"/>
    </location>
</feature>
<dbReference type="PANTHER" id="PTHR45657">
    <property type="entry name" value="CRAL-TRIO DOMAIN-CONTAINING PROTEIN YKL091C-RELATED"/>
    <property type="match status" value="1"/>
</dbReference>
<sequence length="998" mass="107595">MSSGDPAERVVVDLASFQPLANGLSNQSIHSVRLQQMCPAKKRRRFLRRGNARPPGSPATNHIRKDAILVIGVDRLIIGVVEEEVKPSVDKASERSAAKAMREEEKAALRALKQEERAAARVHRDAAKAAARADRETGRTGPGGGGGGRRLGMLRMRRAASGPNIGVLVEQENADSITGGEASSPDRDPSLGSSPSLSVSPDVHRRVLQHGRSRSQHLPEVLPASDGEVEGGSFRRAKDAAGPAASSPLRISQPSPGGNGHPMRSPFTQDDLAAPTTPQQTPQEGPSLVRFSGVDVEQNTFSADVAYSQVLRIEREAEEVTVFYRPNSLGVEELSRNPVANALAVTFLLSTETAAMELVTEVERAVEHYCQGMSHLGRQLPLPGPPQVLLVTHRRPAPGAAPAEAVVQGHPSWGVTVPAPASWDSAPSADPQDGSMASAGEDVVVVYVTSPLGSGAAQISLPVVRHFLKGEEAHLFVGVTLRPPPRSVERHTSLLVRRSILPGSAEEAAEAAGSSGDWQPADSILEVEPSPASTTSTPDSTADSFTSRVNGGGSVKMLERRTKMRKSKQVRLHCIVSCPPHRAAHTAPGWPRTNGHSHSPEGLTPGSGSERHGPLLTAASFSAPAVPLLLQGQWLLLLQWALLALLVAACWHPLATQRLLTFLAACLQAVLKGERFPELPQLRASGAAAAQPAQVASRGTAELGALSGKWQLILLRAELVDDYWCAAGASLEADVGAAVRITPAEPESKLDVLTSAHGVSRDTAQRYLMAANDDLAATHRLLQASREWREVKLEAKSIMQQPQPHYEAFKDLFSHGVLGFSHSGRPIWVMRIGEIKKGLKALKATGVTPEDYERHVMFVQDYMYTVLDPNKLPEGRSIWIVDMKGVGLSDLGSEAMSYVKIFAGIVAANYPERLYRNFVVNAPGFFSLVWRIAEPMLSPSTRKKIILLHNKQDTLTAFREEMDEELIPQAYGGLNTLPLDQSKPEIELRQLVQRLNQQ</sequence>